<gene>
    <name evidence="3" type="ORF">GCM10007888_15880</name>
    <name evidence="2" type="ORF">MOX02_50440</name>
</gene>
<dbReference type="InterPro" id="IPR035924">
    <property type="entry name" value="FlaG-like_sf"/>
</dbReference>
<evidence type="ECO:0000313" key="5">
    <source>
        <dbReference type="Proteomes" id="UP001156856"/>
    </source>
</evidence>
<feature type="region of interest" description="Disordered" evidence="1">
    <location>
        <begin position="1"/>
        <end position="68"/>
    </location>
</feature>
<keyword evidence="5" id="KW-1185">Reference proteome</keyword>
<proteinExistence type="predicted"/>
<dbReference type="SUPFAM" id="SSF160214">
    <property type="entry name" value="FlaG-like"/>
    <property type="match status" value="1"/>
</dbReference>
<evidence type="ECO:0008006" key="6">
    <source>
        <dbReference type="Google" id="ProtNLM"/>
    </source>
</evidence>
<name>A0A512JAM7_9HYPH</name>
<evidence type="ECO:0000313" key="4">
    <source>
        <dbReference type="Proteomes" id="UP000321960"/>
    </source>
</evidence>
<dbReference type="EMBL" id="BJZU01000132">
    <property type="protein sequence ID" value="GEP07006.1"/>
    <property type="molecule type" value="Genomic_DNA"/>
</dbReference>
<accession>A0A512JAM7</accession>
<feature type="compositionally biased region" description="Low complexity" evidence="1">
    <location>
        <begin position="15"/>
        <end position="38"/>
    </location>
</feature>
<dbReference type="EMBL" id="BSPK01000019">
    <property type="protein sequence ID" value="GLS63207.1"/>
    <property type="molecule type" value="Genomic_DNA"/>
</dbReference>
<dbReference type="OrthoDB" id="7996903at2"/>
<dbReference type="Proteomes" id="UP000321960">
    <property type="component" value="Unassembled WGS sequence"/>
</dbReference>
<evidence type="ECO:0000313" key="3">
    <source>
        <dbReference type="EMBL" id="GLS63207.1"/>
    </source>
</evidence>
<evidence type="ECO:0000256" key="1">
    <source>
        <dbReference type="SAM" id="MobiDB-lite"/>
    </source>
</evidence>
<dbReference type="Proteomes" id="UP001156856">
    <property type="component" value="Unassembled WGS sequence"/>
</dbReference>
<protein>
    <recommendedName>
        <fullName evidence="6">Flagellar protein FlaG</fullName>
    </recommendedName>
</protein>
<reference evidence="3" key="4">
    <citation type="submission" date="2023-01" db="EMBL/GenBank/DDBJ databases">
        <title>Draft genome sequence of Methylobacterium oxalidis strain NBRC 107715.</title>
        <authorList>
            <person name="Sun Q."/>
            <person name="Mori K."/>
        </authorList>
    </citation>
    <scope>NUCLEOTIDE SEQUENCE</scope>
    <source>
        <strain evidence="3">NBRC 107715</strain>
    </source>
</reference>
<dbReference type="AlphaFoldDB" id="A0A512JAM7"/>
<organism evidence="2 4">
    <name type="scientific">Methylobacterium oxalidis</name>
    <dbReference type="NCBI Taxonomy" id="944322"/>
    <lineage>
        <taxon>Bacteria</taxon>
        <taxon>Pseudomonadati</taxon>
        <taxon>Pseudomonadota</taxon>
        <taxon>Alphaproteobacteria</taxon>
        <taxon>Hyphomicrobiales</taxon>
        <taxon>Methylobacteriaceae</taxon>
        <taxon>Methylobacterium</taxon>
    </lineage>
</organism>
<reference evidence="3" key="1">
    <citation type="journal article" date="2014" name="Int. J. Syst. Evol. Microbiol.">
        <title>Complete genome of a new Firmicutes species belonging to the dominant human colonic microbiota ('Ruminococcus bicirculans') reveals two chromosomes and a selective capacity to utilize plant glucans.</title>
        <authorList>
            <consortium name="NISC Comparative Sequencing Program"/>
            <person name="Wegmann U."/>
            <person name="Louis P."/>
            <person name="Goesmann A."/>
            <person name="Henrissat B."/>
            <person name="Duncan S.H."/>
            <person name="Flint H.J."/>
        </authorList>
    </citation>
    <scope>NUCLEOTIDE SEQUENCE</scope>
    <source>
        <strain evidence="3">NBRC 107715</strain>
    </source>
</reference>
<sequence length="123" mass="12647">MDIRAIATPPPVAPAPAVTPAQTARQGAQPQQAPLAPAVSLSIGENAEARPSAEAAQQGPERGGYTRDAESQTLVYQVVDAASGDVVIQIPDAVVLRARVYAREASEAAGPQQKPGSAVERRA</sequence>
<evidence type="ECO:0000313" key="2">
    <source>
        <dbReference type="EMBL" id="GEP07006.1"/>
    </source>
</evidence>
<comment type="caution">
    <text evidence="2">The sequence shown here is derived from an EMBL/GenBank/DDBJ whole genome shotgun (WGS) entry which is preliminary data.</text>
</comment>
<reference evidence="2 4" key="3">
    <citation type="submission" date="2019-07" db="EMBL/GenBank/DDBJ databases">
        <title>Whole genome shotgun sequence of Methylobacterium oxalidis NBRC 107715.</title>
        <authorList>
            <person name="Hosoyama A."/>
            <person name="Uohara A."/>
            <person name="Ohji S."/>
            <person name="Ichikawa N."/>
        </authorList>
    </citation>
    <scope>NUCLEOTIDE SEQUENCE [LARGE SCALE GENOMIC DNA]</scope>
    <source>
        <strain evidence="2 4">NBRC 107715</strain>
    </source>
</reference>
<reference evidence="5" key="2">
    <citation type="journal article" date="2019" name="Int. J. Syst. Evol. Microbiol.">
        <title>The Global Catalogue of Microorganisms (GCM) 10K type strain sequencing project: providing services to taxonomists for standard genome sequencing and annotation.</title>
        <authorList>
            <consortium name="The Broad Institute Genomics Platform"/>
            <consortium name="The Broad Institute Genome Sequencing Center for Infectious Disease"/>
            <person name="Wu L."/>
            <person name="Ma J."/>
        </authorList>
    </citation>
    <scope>NUCLEOTIDE SEQUENCE [LARGE SCALE GENOMIC DNA]</scope>
    <source>
        <strain evidence="5">NBRC 107715</strain>
    </source>
</reference>
<feature type="region of interest" description="Disordered" evidence="1">
    <location>
        <begin position="104"/>
        <end position="123"/>
    </location>
</feature>
<dbReference type="RefSeq" id="WP_147028502.1">
    <property type="nucleotide sequence ID" value="NZ_BJZU01000132.1"/>
</dbReference>